<dbReference type="SUPFAM" id="SSF58104">
    <property type="entry name" value="Methyl-accepting chemotaxis protein (MCP) signaling domain"/>
    <property type="match status" value="1"/>
</dbReference>
<name>A0A916ZZD2_9HYPH</name>
<feature type="region of interest" description="Disordered" evidence="6">
    <location>
        <begin position="595"/>
        <end position="641"/>
    </location>
</feature>
<evidence type="ECO:0000256" key="4">
    <source>
        <dbReference type="PROSITE-ProRule" id="PRU00284"/>
    </source>
</evidence>
<evidence type="ECO:0000256" key="6">
    <source>
        <dbReference type="SAM" id="MobiDB-lite"/>
    </source>
</evidence>
<evidence type="ECO:0000256" key="2">
    <source>
        <dbReference type="ARBA" id="ARBA00022500"/>
    </source>
</evidence>
<dbReference type="SUPFAM" id="SSF158472">
    <property type="entry name" value="HAMP domain-like"/>
    <property type="match status" value="1"/>
</dbReference>
<keyword evidence="4" id="KW-0807">Transducer</keyword>
<gene>
    <name evidence="10" type="ORF">GCM10011390_44140</name>
</gene>
<keyword evidence="7" id="KW-0812">Transmembrane</keyword>
<sequence length="641" mass="66900">MLQHLKISTKIAAIAVGVSLIGLCLSGYAATQMKSIDDNYSALVDQRAAAVMRLVRAGKSISDAAYASYKTLVYEGATDEAKASATDRGDEIQKAKDHLGAVRKGFPEKAAELDKLQSALDEIASFGKQGVDAGLLNDDKSAIPLLAKMDAATKQFDTEYGELREKLIAETSAESDGLTESTWSTIYTMLAGSLIGLILGVAAAMAVSSKGIVGPLQLLAQRMKELAGGQLDVPVEGTDRGDEVGVMAKAVQVFKDAANQNKRLEAEAVAAQAAQVANVERQAAIDSAKAEDLKIFVHLVEEGFDKLSAGDLTVRMNQAVAPEFEPIRQKFNASVTQLETTIGSVVGAVGTMRVGLNQITVAAGDLSQRTEQQAASLEETVAALSEVMRGVNGTAQRADDARSAAVSAQSEADKGGTIVANAVKAMAEIEQSSAKIGNIIGVIDEIAFQTNLLALNAGVEAARAGEAGRGFAVVAQEVRGLAQRSAEAAKEIKDLISTSTGQVGEGVELVSATGRSLEQIMVQVGGVATIITEMARGAREQSVSLKEVATAADQMDKVTQQNAAMVEETTAAAQSLLRETDQLAGLVDGFRTADGLRNQPAARNATRNASAKPRAVPQLRTVGTGGAAPRSQTAPDDWAEF</sequence>
<dbReference type="FunFam" id="1.10.287.950:FF:000001">
    <property type="entry name" value="Methyl-accepting chemotaxis sensory transducer"/>
    <property type="match status" value="1"/>
</dbReference>
<dbReference type="InterPro" id="IPR004089">
    <property type="entry name" value="MCPsignal_dom"/>
</dbReference>
<dbReference type="InterPro" id="IPR003660">
    <property type="entry name" value="HAMP_dom"/>
</dbReference>
<dbReference type="Proteomes" id="UP000644699">
    <property type="component" value="Unassembled WGS sequence"/>
</dbReference>
<keyword evidence="7" id="KW-0472">Membrane</keyword>
<evidence type="ECO:0000256" key="1">
    <source>
        <dbReference type="ARBA" id="ARBA00004370"/>
    </source>
</evidence>
<feature type="transmembrane region" description="Helical" evidence="7">
    <location>
        <begin position="186"/>
        <end position="207"/>
    </location>
</feature>
<keyword evidence="7" id="KW-1133">Transmembrane helix</keyword>
<reference evidence="10" key="2">
    <citation type="submission" date="2020-09" db="EMBL/GenBank/DDBJ databases">
        <authorList>
            <person name="Sun Q."/>
            <person name="Zhou Y."/>
        </authorList>
    </citation>
    <scope>NUCLEOTIDE SEQUENCE</scope>
    <source>
        <strain evidence="10">CGMCC 1.15367</strain>
    </source>
</reference>
<dbReference type="PROSITE" id="PS50885">
    <property type="entry name" value="HAMP"/>
    <property type="match status" value="2"/>
</dbReference>
<dbReference type="GO" id="GO:0006935">
    <property type="term" value="P:chemotaxis"/>
    <property type="evidence" value="ECO:0007669"/>
    <property type="project" value="UniProtKB-KW"/>
</dbReference>
<dbReference type="Gene3D" id="1.10.287.950">
    <property type="entry name" value="Methyl-accepting chemotaxis protein"/>
    <property type="match status" value="1"/>
</dbReference>
<dbReference type="GO" id="GO:0016020">
    <property type="term" value="C:membrane"/>
    <property type="evidence" value="ECO:0007669"/>
    <property type="project" value="UniProtKB-SubCell"/>
</dbReference>
<accession>A0A916ZZD2</accession>
<feature type="domain" description="HAMP" evidence="9">
    <location>
        <begin position="300"/>
        <end position="343"/>
    </location>
</feature>
<dbReference type="Pfam" id="PF00672">
    <property type="entry name" value="HAMP"/>
    <property type="match status" value="1"/>
</dbReference>
<keyword evidence="5" id="KW-0175">Coiled coil</keyword>
<reference evidence="10" key="1">
    <citation type="journal article" date="2014" name="Int. J. Syst. Evol. Microbiol.">
        <title>Complete genome sequence of Corynebacterium casei LMG S-19264T (=DSM 44701T), isolated from a smear-ripened cheese.</title>
        <authorList>
            <consortium name="US DOE Joint Genome Institute (JGI-PGF)"/>
            <person name="Walter F."/>
            <person name="Albersmeier A."/>
            <person name="Kalinowski J."/>
            <person name="Ruckert C."/>
        </authorList>
    </citation>
    <scope>NUCLEOTIDE SEQUENCE</scope>
    <source>
        <strain evidence="10">CGMCC 1.15367</strain>
    </source>
</reference>
<dbReference type="CDD" id="cd11386">
    <property type="entry name" value="MCP_signal"/>
    <property type="match status" value="1"/>
</dbReference>
<dbReference type="SMART" id="SM00283">
    <property type="entry name" value="MA"/>
    <property type="match status" value="1"/>
</dbReference>
<dbReference type="SMART" id="SM00304">
    <property type="entry name" value="HAMP"/>
    <property type="match status" value="2"/>
</dbReference>
<dbReference type="CDD" id="cd06225">
    <property type="entry name" value="HAMP"/>
    <property type="match status" value="1"/>
</dbReference>
<evidence type="ECO:0000259" key="8">
    <source>
        <dbReference type="PROSITE" id="PS50111"/>
    </source>
</evidence>
<comment type="similarity">
    <text evidence="3">Belongs to the methyl-accepting chemotaxis (MCP) protein family.</text>
</comment>
<comment type="subcellular location">
    <subcellularLocation>
        <location evidence="1">Membrane</location>
    </subcellularLocation>
</comment>
<dbReference type="PANTHER" id="PTHR43531">
    <property type="entry name" value="PROTEIN ICFG"/>
    <property type="match status" value="1"/>
</dbReference>
<evidence type="ECO:0000256" key="3">
    <source>
        <dbReference type="ARBA" id="ARBA00029447"/>
    </source>
</evidence>
<dbReference type="PANTHER" id="PTHR43531:SF11">
    <property type="entry name" value="METHYL-ACCEPTING CHEMOTAXIS PROTEIN 3"/>
    <property type="match status" value="1"/>
</dbReference>
<dbReference type="GO" id="GO:0007165">
    <property type="term" value="P:signal transduction"/>
    <property type="evidence" value="ECO:0007669"/>
    <property type="project" value="UniProtKB-KW"/>
</dbReference>
<evidence type="ECO:0000256" key="7">
    <source>
        <dbReference type="SAM" id="Phobius"/>
    </source>
</evidence>
<feature type="coiled-coil region" evidence="5">
    <location>
        <begin position="247"/>
        <end position="274"/>
    </location>
</feature>
<feature type="transmembrane region" description="Helical" evidence="7">
    <location>
        <begin position="12"/>
        <end position="30"/>
    </location>
</feature>
<dbReference type="Gene3D" id="1.10.8.500">
    <property type="entry name" value="HAMP domain in histidine kinase"/>
    <property type="match status" value="1"/>
</dbReference>
<evidence type="ECO:0000313" key="11">
    <source>
        <dbReference type="Proteomes" id="UP000644699"/>
    </source>
</evidence>
<keyword evidence="2" id="KW-0145">Chemotaxis</keyword>
<dbReference type="EMBL" id="BMIQ01000009">
    <property type="protein sequence ID" value="GGE20064.1"/>
    <property type="molecule type" value="Genomic_DNA"/>
</dbReference>
<evidence type="ECO:0000313" key="10">
    <source>
        <dbReference type="EMBL" id="GGE20064.1"/>
    </source>
</evidence>
<dbReference type="PROSITE" id="PS50111">
    <property type="entry name" value="CHEMOTAXIS_TRANSDUC_2"/>
    <property type="match status" value="1"/>
</dbReference>
<keyword evidence="11" id="KW-1185">Reference proteome</keyword>
<evidence type="ECO:0000256" key="5">
    <source>
        <dbReference type="SAM" id="Coils"/>
    </source>
</evidence>
<protein>
    <submittedName>
        <fullName evidence="10">Methyl-accepting chemotaxis protein</fullName>
    </submittedName>
</protein>
<evidence type="ECO:0000259" key="9">
    <source>
        <dbReference type="PROSITE" id="PS50885"/>
    </source>
</evidence>
<dbReference type="Pfam" id="PF00015">
    <property type="entry name" value="MCPsignal"/>
    <property type="match status" value="1"/>
</dbReference>
<dbReference type="AlphaFoldDB" id="A0A916ZZD2"/>
<comment type="caution">
    <text evidence="10">The sequence shown here is derived from an EMBL/GenBank/DDBJ whole genome shotgun (WGS) entry which is preliminary data.</text>
</comment>
<dbReference type="InterPro" id="IPR051310">
    <property type="entry name" value="MCP_chemotaxis"/>
</dbReference>
<dbReference type="RefSeq" id="WP_244639630.1">
    <property type="nucleotide sequence ID" value="NZ_BMIQ01000009.1"/>
</dbReference>
<feature type="domain" description="HAMP" evidence="9">
    <location>
        <begin position="210"/>
        <end position="263"/>
    </location>
</feature>
<organism evidence="10 11">
    <name type="scientific">Aureimonas endophytica</name>
    <dbReference type="NCBI Taxonomy" id="2027858"/>
    <lineage>
        <taxon>Bacteria</taxon>
        <taxon>Pseudomonadati</taxon>
        <taxon>Pseudomonadota</taxon>
        <taxon>Alphaproteobacteria</taxon>
        <taxon>Hyphomicrobiales</taxon>
        <taxon>Aurantimonadaceae</taxon>
        <taxon>Aureimonas</taxon>
    </lineage>
</organism>
<feature type="domain" description="Methyl-accepting transducer" evidence="8">
    <location>
        <begin position="348"/>
        <end position="577"/>
    </location>
</feature>
<proteinExistence type="inferred from homology"/>